<keyword evidence="12 15" id="KW-0324">Glycolysis</keyword>
<name>A0A388K0K9_CHABU</name>
<feature type="domain" description="Pyruvate kinase C-terminal" evidence="17">
    <location>
        <begin position="622"/>
        <end position="719"/>
    </location>
</feature>
<keyword evidence="8" id="KW-0547">Nucleotide-binding</keyword>
<reference evidence="18 19" key="1">
    <citation type="journal article" date="2018" name="Cell">
        <title>The Chara Genome: Secondary Complexity and Implications for Plant Terrestrialization.</title>
        <authorList>
            <person name="Nishiyama T."/>
            <person name="Sakayama H."/>
            <person name="Vries J.D."/>
            <person name="Buschmann H."/>
            <person name="Saint-Marcoux D."/>
            <person name="Ullrich K.K."/>
            <person name="Haas F.B."/>
            <person name="Vanderstraeten L."/>
            <person name="Becker D."/>
            <person name="Lang D."/>
            <person name="Vosolsobe S."/>
            <person name="Rombauts S."/>
            <person name="Wilhelmsson P.K.I."/>
            <person name="Janitza P."/>
            <person name="Kern R."/>
            <person name="Heyl A."/>
            <person name="Rumpler F."/>
            <person name="Villalobos L.I.A.C."/>
            <person name="Clay J.M."/>
            <person name="Skokan R."/>
            <person name="Toyoda A."/>
            <person name="Suzuki Y."/>
            <person name="Kagoshima H."/>
            <person name="Schijlen E."/>
            <person name="Tajeshwar N."/>
            <person name="Catarino B."/>
            <person name="Hetherington A.J."/>
            <person name="Saltykova A."/>
            <person name="Bonnot C."/>
            <person name="Breuninger H."/>
            <person name="Symeonidi A."/>
            <person name="Radhakrishnan G.V."/>
            <person name="Van Nieuwerburgh F."/>
            <person name="Deforce D."/>
            <person name="Chang C."/>
            <person name="Karol K.G."/>
            <person name="Hedrich R."/>
            <person name="Ulvskov P."/>
            <person name="Glockner G."/>
            <person name="Delwiche C.F."/>
            <person name="Petrasek J."/>
            <person name="Van de Peer Y."/>
            <person name="Friml J."/>
            <person name="Beilby M."/>
            <person name="Dolan L."/>
            <person name="Kohara Y."/>
            <person name="Sugano S."/>
            <person name="Fujiyama A."/>
            <person name="Delaux P.-M."/>
            <person name="Quint M."/>
            <person name="TheiBen G."/>
            <person name="Hagemann M."/>
            <person name="Harholt J."/>
            <person name="Dunand C."/>
            <person name="Zachgo S."/>
            <person name="Langdale J."/>
            <person name="Maumus F."/>
            <person name="Straeten D.V.D."/>
            <person name="Gould S.B."/>
            <person name="Rensing S.A."/>
        </authorList>
    </citation>
    <scope>NUCLEOTIDE SEQUENCE [LARGE SCALE GENOMIC DNA]</scope>
    <source>
        <strain evidence="18 19">S276</strain>
    </source>
</reference>
<evidence type="ECO:0000256" key="13">
    <source>
        <dbReference type="ARBA" id="ARBA00023317"/>
    </source>
</evidence>
<dbReference type="STRING" id="69332.A0A388K0K9"/>
<evidence type="ECO:0000256" key="14">
    <source>
        <dbReference type="ARBA" id="ARBA00048152"/>
    </source>
</evidence>
<evidence type="ECO:0000256" key="6">
    <source>
        <dbReference type="ARBA" id="ARBA00022679"/>
    </source>
</evidence>
<dbReference type="SUPFAM" id="SSF51621">
    <property type="entry name" value="Phosphoenolpyruvate/pyruvate domain"/>
    <property type="match status" value="1"/>
</dbReference>
<evidence type="ECO:0000256" key="3">
    <source>
        <dbReference type="ARBA" id="ARBA00004997"/>
    </source>
</evidence>
<dbReference type="UniPathway" id="UPA00109">
    <property type="reaction ID" value="UER00188"/>
</dbReference>
<keyword evidence="9 15" id="KW-0418">Kinase</keyword>
<dbReference type="EC" id="2.7.1.40" evidence="5 15"/>
<evidence type="ECO:0000256" key="4">
    <source>
        <dbReference type="ARBA" id="ARBA00008663"/>
    </source>
</evidence>
<dbReference type="InterPro" id="IPR015813">
    <property type="entry name" value="Pyrv/PenolPyrv_kinase-like_dom"/>
</dbReference>
<dbReference type="Pfam" id="PF02887">
    <property type="entry name" value="PK_C"/>
    <property type="match status" value="1"/>
</dbReference>
<dbReference type="GO" id="GO:0004743">
    <property type="term" value="F:pyruvate kinase activity"/>
    <property type="evidence" value="ECO:0007669"/>
    <property type="project" value="UniProtKB-EC"/>
</dbReference>
<dbReference type="Gene3D" id="3.40.1380.20">
    <property type="entry name" value="Pyruvate kinase, C-terminal domain"/>
    <property type="match status" value="1"/>
</dbReference>
<dbReference type="InterPro" id="IPR015795">
    <property type="entry name" value="Pyrv_Knase_C"/>
</dbReference>
<keyword evidence="6 15" id="KW-0808">Transferase</keyword>
<keyword evidence="10" id="KW-0067">ATP-binding</keyword>
<dbReference type="InterPro" id="IPR015806">
    <property type="entry name" value="Pyrv_Knase_insert_dom_sf"/>
</dbReference>
<comment type="similarity">
    <text evidence="4 15">Belongs to the pyruvate kinase family.</text>
</comment>
<dbReference type="InterPro" id="IPR040442">
    <property type="entry name" value="Pyrv_kinase-like_dom_sf"/>
</dbReference>
<dbReference type="FunFam" id="3.20.20.60:FF:000025">
    <property type="entry name" value="Pyruvate kinase"/>
    <property type="match status" value="1"/>
</dbReference>
<evidence type="ECO:0000313" key="18">
    <source>
        <dbReference type="EMBL" id="GBG63556.1"/>
    </source>
</evidence>
<dbReference type="GO" id="GO:0005524">
    <property type="term" value="F:ATP binding"/>
    <property type="evidence" value="ECO:0007669"/>
    <property type="project" value="UniProtKB-KW"/>
</dbReference>
<evidence type="ECO:0000256" key="1">
    <source>
        <dbReference type="ARBA" id="ARBA00001946"/>
    </source>
</evidence>
<evidence type="ECO:0000256" key="12">
    <source>
        <dbReference type="ARBA" id="ARBA00023152"/>
    </source>
</evidence>
<dbReference type="InterPro" id="IPR011037">
    <property type="entry name" value="Pyrv_Knase-like_insert_dom_sf"/>
</dbReference>
<evidence type="ECO:0000256" key="5">
    <source>
        <dbReference type="ARBA" id="ARBA00012142"/>
    </source>
</evidence>
<dbReference type="NCBIfam" id="TIGR01064">
    <property type="entry name" value="pyruv_kin"/>
    <property type="match status" value="1"/>
</dbReference>
<dbReference type="PRINTS" id="PR01050">
    <property type="entry name" value="PYRUVTKNASE"/>
</dbReference>
<sequence length="739" mass="79076">MAFVLRLGSPVAAGHLQFSSSPLMHGNSKREVANALISGFHDVEQTRGTVSNRGSSSLDVHNHGSIAYGQLSVSLEESGVLGGGEGCRLWAPSAAASAGKRGGVTAGAAKGRRAVDDLVGGGASPSSAAAAAAATTAAGRSRGKRYHRHVANVELSAGAPTTSTKASANGVVAADHDDLGKSGKGAAASASSVLPIAVASDRSSSSADMEKNGAGTVAAKLKRVTLPSLSPSTMVEEEWVAEELRANGQMGTRKTKLICTIGPATCSAEQLEALALGGMNVARLNMCHGTHDWHRQVIQTIRTLNKEKGLAVAVMIDTEGSEVHMGDLKESPVKASDNDVWTFSVRQFVGPLPPNTLMVNYDGFVDDIMVGDEIVVDGGMSRFEVIQKNGPDVIGRCTDPGLLLPRANLTFWRNGQLLRERNSMLPTITSKDWIDIDFGIAEEVDFISVSFVKSADVIVNLKRYIETKSPKRPVAVVAKIESVECLSQLEDIIGASDGAMVARGDLGAQIALERVPAVQQQVVQLCRQLNKPVIVASQLLESMIEYPTPTRAEVADVGEAVRQNADALMLSGESAMGKYPMKALEVLASVSTRIENYRHEDDDDDLVHLTRLSSEPSDRISEEVCIGATQIANNLDVEALFVYTRSGQMASLLSRCRPNCPIFVFTDSQVVRQRLSLYWGLIPFRLRLSEDMETNVTRTFALLRKRGFMKPGDMVVMVSDLCAPGQREILQSVQIRKVS</sequence>
<dbReference type="OMA" id="QKIVRMC"/>
<evidence type="ECO:0000256" key="15">
    <source>
        <dbReference type="RuleBase" id="RU000504"/>
    </source>
</evidence>
<evidence type="ECO:0000256" key="9">
    <source>
        <dbReference type="ARBA" id="ARBA00022777"/>
    </source>
</evidence>
<dbReference type="Gramene" id="GBG63556">
    <property type="protein sequence ID" value="GBG63556"/>
    <property type="gene ID" value="CBR_g38623"/>
</dbReference>
<comment type="caution">
    <text evidence="18">The sequence shown here is derived from an EMBL/GenBank/DDBJ whole genome shotgun (WGS) entry which is preliminary data.</text>
</comment>
<evidence type="ECO:0000256" key="7">
    <source>
        <dbReference type="ARBA" id="ARBA00022723"/>
    </source>
</evidence>
<dbReference type="InterPro" id="IPR036918">
    <property type="entry name" value="Pyrv_Knase_C_sf"/>
</dbReference>
<dbReference type="GO" id="GO:0000287">
    <property type="term" value="F:magnesium ion binding"/>
    <property type="evidence" value="ECO:0007669"/>
    <property type="project" value="InterPro"/>
</dbReference>
<keyword evidence="11 15" id="KW-0460">Magnesium</keyword>
<keyword evidence="13" id="KW-0670">Pyruvate</keyword>
<feature type="domain" description="Pyruvate kinase barrel" evidence="16">
    <location>
        <begin position="253"/>
        <end position="583"/>
    </location>
</feature>
<dbReference type="PANTHER" id="PTHR11817">
    <property type="entry name" value="PYRUVATE KINASE"/>
    <property type="match status" value="1"/>
</dbReference>
<dbReference type="GO" id="GO:0030955">
    <property type="term" value="F:potassium ion binding"/>
    <property type="evidence" value="ECO:0007669"/>
    <property type="project" value="InterPro"/>
</dbReference>
<gene>
    <name evidence="18" type="ORF">CBR_g38623</name>
</gene>
<dbReference type="InterPro" id="IPR015793">
    <property type="entry name" value="Pyrv_Knase_brl"/>
</dbReference>
<comment type="catalytic activity">
    <reaction evidence="14 15">
        <text>pyruvate + ATP = phosphoenolpyruvate + ADP + H(+)</text>
        <dbReference type="Rhea" id="RHEA:18157"/>
        <dbReference type="ChEBI" id="CHEBI:15361"/>
        <dbReference type="ChEBI" id="CHEBI:15378"/>
        <dbReference type="ChEBI" id="CHEBI:30616"/>
        <dbReference type="ChEBI" id="CHEBI:58702"/>
        <dbReference type="ChEBI" id="CHEBI:456216"/>
        <dbReference type="EC" id="2.7.1.40"/>
    </reaction>
</comment>
<dbReference type="AlphaFoldDB" id="A0A388K0K9"/>
<accession>A0A388K0K9</accession>
<keyword evidence="19" id="KW-1185">Reference proteome</keyword>
<proteinExistence type="inferred from homology"/>
<dbReference type="GO" id="GO:0009570">
    <property type="term" value="C:chloroplast stroma"/>
    <property type="evidence" value="ECO:0007669"/>
    <property type="project" value="UniProtKB-ARBA"/>
</dbReference>
<evidence type="ECO:0000256" key="10">
    <source>
        <dbReference type="ARBA" id="ARBA00022840"/>
    </source>
</evidence>
<keyword evidence="7" id="KW-0479">Metal-binding</keyword>
<dbReference type="SUPFAM" id="SSF52935">
    <property type="entry name" value="PK C-terminal domain-like"/>
    <property type="match status" value="1"/>
</dbReference>
<dbReference type="Proteomes" id="UP000265515">
    <property type="component" value="Unassembled WGS sequence"/>
</dbReference>
<protein>
    <recommendedName>
        <fullName evidence="5 15">Pyruvate kinase</fullName>
        <ecNumber evidence="5 15">2.7.1.40</ecNumber>
    </recommendedName>
</protein>
<evidence type="ECO:0000256" key="11">
    <source>
        <dbReference type="ARBA" id="ARBA00022842"/>
    </source>
</evidence>
<organism evidence="18 19">
    <name type="scientific">Chara braunii</name>
    <name type="common">Braun's stonewort</name>
    <dbReference type="NCBI Taxonomy" id="69332"/>
    <lineage>
        <taxon>Eukaryota</taxon>
        <taxon>Viridiplantae</taxon>
        <taxon>Streptophyta</taxon>
        <taxon>Charophyceae</taxon>
        <taxon>Charales</taxon>
        <taxon>Characeae</taxon>
        <taxon>Chara</taxon>
    </lineage>
</organism>
<evidence type="ECO:0000313" key="19">
    <source>
        <dbReference type="Proteomes" id="UP000265515"/>
    </source>
</evidence>
<dbReference type="OrthoDB" id="108365at2759"/>
<evidence type="ECO:0000259" key="16">
    <source>
        <dbReference type="Pfam" id="PF00224"/>
    </source>
</evidence>
<evidence type="ECO:0000256" key="8">
    <source>
        <dbReference type="ARBA" id="ARBA00022741"/>
    </source>
</evidence>
<evidence type="ECO:0000256" key="2">
    <source>
        <dbReference type="ARBA" id="ARBA00001958"/>
    </source>
</evidence>
<dbReference type="GO" id="GO:0016301">
    <property type="term" value="F:kinase activity"/>
    <property type="evidence" value="ECO:0007669"/>
    <property type="project" value="UniProtKB-KW"/>
</dbReference>
<dbReference type="Gene3D" id="2.40.33.10">
    <property type="entry name" value="PK beta-barrel domain-like"/>
    <property type="match status" value="1"/>
</dbReference>
<dbReference type="EMBL" id="BFEA01000040">
    <property type="protein sequence ID" value="GBG63556.1"/>
    <property type="molecule type" value="Genomic_DNA"/>
</dbReference>
<dbReference type="Gene3D" id="3.20.20.60">
    <property type="entry name" value="Phosphoenolpyruvate-binding domains"/>
    <property type="match status" value="1"/>
</dbReference>
<dbReference type="InterPro" id="IPR001697">
    <property type="entry name" value="Pyr_Knase"/>
</dbReference>
<comment type="cofactor">
    <cofactor evidence="2">
        <name>K(+)</name>
        <dbReference type="ChEBI" id="CHEBI:29103"/>
    </cofactor>
</comment>
<dbReference type="SUPFAM" id="SSF50800">
    <property type="entry name" value="PK beta-barrel domain-like"/>
    <property type="match status" value="1"/>
</dbReference>
<comment type="pathway">
    <text evidence="3 15">Carbohydrate degradation; glycolysis; pyruvate from D-glyceraldehyde 3-phosphate: step 5/5.</text>
</comment>
<dbReference type="Pfam" id="PF00224">
    <property type="entry name" value="PK"/>
    <property type="match status" value="1"/>
</dbReference>
<evidence type="ECO:0000259" key="17">
    <source>
        <dbReference type="Pfam" id="PF02887"/>
    </source>
</evidence>
<comment type="cofactor">
    <cofactor evidence="1">
        <name>Mg(2+)</name>
        <dbReference type="ChEBI" id="CHEBI:18420"/>
    </cofactor>
</comment>